<gene>
    <name evidence="6" type="ORF">SPM_005100</name>
</gene>
<dbReference type="PROSITE" id="PS51071">
    <property type="entry name" value="HTH_RPIR"/>
    <property type="match status" value="1"/>
</dbReference>
<evidence type="ECO:0000256" key="2">
    <source>
        <dbReference type="ARBA" id="ARBA00023125"/>
    </source>
</evidence>
<keyword evidence="1" id="KW-0805">Transcription regulation</keyword>
<dbReference type="InterPro" id="IPR036388">
    <property type="entry name" value="WH-like_DNA-bd_sf"/>
</dbReference>
<dbReference type="GO" id="GO:1901135">
    <property type="term" value="P:carbohydrate derivative metabolic process"/>
    <property type="evidence" value="ECO:0007669"/>
    <property type="project" value="InterPro"/>
</dbReference>
<dbReference type="RefSeq" id="WP_004028461.1">
    <property type="nucleotide sequence ID" value="NZ_AGBZ02000004.1"/>
</dbReference>
<dbReference type="AlphaFoldDB" id="A0AAI9T2K9"/>
<evidence type="ECO:0000256" key="3">
    <source>
        <dbReference type="ARBA" id="ARBA00023163"/>
    </source>
</evidence>
<dbReference type="SUPFAM" id="SSF53697">
    <property type="entry name" value="SIS domain"/>
    <property type="match status" value="1"/>
</dbReference>
<keyword evidence="3" id="KW-0804">Transcription</keyword>
<accession>A0AAI9T2K9</accession>
<evidence type="ECO:0000259" key="4">
    <source>
        <dbReference type="PROSITE" id="PS51071"/>
    </source>
</evidence>
<dbReference type="GO" id="GO:0003700">
    <property type="term" value="F:DNA-binding transcription factor activity"/>
    <property type="evidence" value="ECO:0007669"/>
    <property type="project" value="InterPro"/>
</dbReference>
<keyword evidence="2" id="KW-0238">DNA-binding</keyword>
<dbReference type="CDD" id="cd05013">
    <property type="entry name" value="SIS_RpiR"/>
    <property type="match status" value="1"/>
</dbReference>
<dbReference type="InterPro" id="IPR047640">
    <property type="entry name" value="RpiR-like"/>
</dbReference>
<reference evidence="6 7" key="1">
    <citation type="journal article" date="2012" name="J. Proteome Res.">
        <title>Application of Spiroplasma melliferum proteogenomic profiling for the discovery of virulence factors and pathogenicity mechanisms in host-associated spiroplasmas.</title>
        <authorList>
            <person name="Alexeev D."/>
            <person name="Kostrjukova E."/>
            <person name="Aliper A."/>
            <person name="Popenko A."/>
            <person name="Bazaleev N."/>
            <person name="Tyakht A."/>
            <person name="Selezneva O."/>
            <person name="Akopian T."/>
            <person name="Prichodko E."/>
            <person name="Kondratov I."/>
            <person name="Chukin M."/>
            <person name="Demina I."/>
            <person name="Galyamina M."/>
            <person name="Kamashev D."/>
            <person name="Vanyushkina A."/>
            <person name="Ladygina V."/>
            <person name="Levitskii S."/>
            <person name="Lazarev V."/>
            <person name="Govorun V."/>
        </authorList>
    </citation>
    <scope>NUCLEOTIDE SEQUENCE [LARGE SCALE GENOMIC DNA]</scope>
    <source>
        <strain evidence="6 7">KC3</strain>
    </source>
</reference>
<dbReference type="Gene3D" id="1.10.10.10">
    <property type="entry name" value="Winged helix-like DNA-binding domain superfamily/Winged helix DNA-binding domain"/>
    <property type="match status" value="1"/>
</dbReference>
<dbReference type="InterPro" id="IPR046348">
    <property type="entry name" value="SIS_dom_sf"/>
</dbReference>
<dbReference type="PROSITE" id="PS51464">
    <property type="entry name" value="SIS"/>
    <property type="match status" value="1"/>
</dbReference>
<comment type="caution">
    <text evidence="6">The sequence shown here is derived from an EMBL/GenBank/DDBJ whole genome shotgun (WGS) entry which is preliminary data.</text>
</comment>
<evidence type="ECO:0000313" key="6">
    <source>
        <dbReference type="EMBL" id="KAI92117.1"/>
    </source>
</evidence>
<feature type="domain" description="HTH rpiR-type" evidence="4">
    <location>
        <begin position="4"/>
        <end position="80"/>
    </location>
</feature>
<dbReference type="Pfam" id="PF01418">
    <property type="entry name" value="HTH_6"/>
    <property type="match status" value="1"/>
</dbReference>
<protein>
    <submittedName>
        <fullName evidence="6">RpiR family transcriptional regulator</fullName>
    </submittedName>
</protein>
<dbReference type="InterPro" id="IPR001347">
    <property type="entry name" value="SIS_dom"/>
</dbReference>
<dbReference type="EMBL" id="AGBZ02000004">
    <property type="protein sequence ID" value="KAI92117.1"/>
    <property type="molecule type" value="Genomic_DNA"/>
</dbReference>
<dbReference type="GO" id="GO:0097367">
    <property type="term" value="F:carbohydrate derivative binding"/>
    <property type="evidence" value="ECO:0007669"/>
    <property type="project" value="InterPro"/>
</dbReference>
<dbReference type="GO" id="GO:0003677">
    <property type="term" value="F:DNA binding"/>
    <property type="evidence" value="ECO:0007669"/>
    <property type="project" value="UniProtKB-KW"/>
</dbReference>
<dbReference type="Proteomes" id="UP000004057">
    <property type="component" value="Unassembled WGS sequence"/>
</dbReference>
<dbReference type="PANTHER" id="PTHR30514:SF21">
    <property type="entry name" value="RPIR-FAMILY TRANSCRIPTIONAL REGULATOR"/>
    <property type="match status" value="1"/>
</dbReference>
<dbReference type="InterPro" id="IPR009057">
    <property type="entry name" value="Homeodomain-like_sf"/>
</dbReference>
<dbReference type="InterPro" id="IPR000281">
    <property type="entry name" value="HTH_RpiR"/>
</dbReference>
<feature type="domain" description="SIS" evidence="5">
    <location>
        <begin position="116"/>
        <end position="258"/>
    </location>
</feature>
<dbReference type="InterPro" id="IPR035472">
    <property type="entry name" value="RpiR-like_SIS"/>
</dbReference>
<evidence type="ECO:0000256" key="1">
    <source>
        <dbReference type="ARBA" id="ARBA00023015"/>
    </source>
</evidence>
<organism evidence="6 7">
    <name type="scientific">Spiroplasma melliferum KC3</name>
    <dbReference type="NCBI Taxonomy" id="570509"/>
    <lineage>
        <taxon>Bacteria</taxon>
        <taxon>Bacillati</taxon>
        <taxon>Mycoplasmatota</taxon>
        <taxon>Mollicutes</taxon>
        <taxon>Entomoplasmatales</taxon>
        <taxon>Spiroplasmataceae</taxon>
        <taxon>Spiroplasma</taxon>
    </lineage>
</organism>
<proteinExistence type="predicted"/>
<dbReference type="PANTHER" id="PTHR30514">
    <property type="entry name" value="GLUCOKINASE"/>
    <property type="match status" value="1"/>
</dbReference>
<evidence type="ECO:0000259" key="5">
    <source>
        <dbReference type="PROSITE" id="PS51464"/>
    </source>
</evidence>
<dbReference type="SUPFAM" id="SSF46689">
    <property type="entry name" value="Homeodomain-like"/>
    <property type="match status" value="1"/>
</dbReference>
<evidence type="ECO:0000313" key="7">
    <source>
        <dbReference type="Proteomes" id="UP000004057"/>
    </source>
</evidence>
<dbReference type="Gene3D" id="3.40.50.10490">
    <property type="entry name" value="Glucose-6-phosphate isomerase like protein, domain 1"/>
    <property type="match status" value="1"/>
</dbReference>
<sequence length="276" mass="31340">MDNISILSKLSMIQGTCTKKEIKIANYIRENIHNIRNLKIEDLSKATGIGYSPIYSLIKKLGFIGYRDFIIAIVAEQERLETNNLYLDATENIFLYYQDMLERNQQTFDNVKVLETVTLLKKAKVIYLAGLGISSLAVKELATRLFSFGFTCSLLVENENNIITRASLIQPDDLLICISLEGKTMAVIAAAKEAKNNGVNVIGITSKYNSDLSKYTDIMHTIVSSTLYEKNEIFISALLPLIYWNDNLIKTLLSVDKEHQYLENRIKSNKILKKYC</sequence>
<dbReference type="Pfam" id="PF01380">
    <property type="entry name" value="SIS"/>
    <property type="match status" value="1"/>
</dbReference>
<name>A0AAI9T2K9_SPIME</name>